<proteinExistence type="predicted"/>
<dbReference type="EMBL" id="BMUE01000006">
    <property type="protein sequence ID" value="GGW52217.1"/>
    <property type="molecule type" value="Genomic_DNA"/>
</dbReference>
<sequence length="100" mass="11399">MREQEAAREFTAQMSVRDGRWRLYVVLLGTTERWPEVTFGRRRPVPTLTERSRALNRLGFEPVVGGEWAWSEDSEIPDDPTTVVVLIAATRVRSWAGVVA</sequence>
<gene>
    <name evidence="1" type="ORF">GCM10010503_31530</name>
</gene>
<reference evidence="1" key="1">
    <citation type="journal article" date="2014" name="Int. J. Syst. Evol. Microbiol.">
        <title>Complete genome sequence of Corynebacterium casei LMG S-19264T (=DSM 44701T), isolated from a smear-ripened cheese.</title>
        <authorList>
            <consortium name="US DOE Joint Genome Institute (JGI-PGF)"/>
            <person name="Walter F."/>
            <person name="Albersmeier A."/>
            <person name="Kalinowski J."/>
            <person name="Ruckert C."/>
        </authorList>
    </citation>
    <scope>NUCLEOTIDE SEQUENCE</scope>
    <source>
        <strain evidence="1">JCM 4490</strain>
    </source>
</reference>
<dbReference type="Proteomes" id="UP000620224">
    <property type="component" value="Unassembled WGS sequence"/>
</dbReference>
<dbReference type="RefSeq" id="WP_229816057.1">
    <property type="nucleotide sequence ID" value="NZ_BMUE01000006.1"/>
</dbReference>
<organism evidence="1 2">
    <name type="scientific">Streptomyces lucensis JCM 4490</name>
    <dbReference type="NCBI Taxonomy" id="1306176"/>
    <lineage>
        <taxon>Bacteria</taxon>
        <taxon>Bacillati</taxon>
        <taxon>Actinomycetota</taxon>
        <taxon>Actinomycetes</taxon>
        <taxon>Kitasatosporales</taxon>
        <taxon>Streptomycetaceae</taxon>
        <taxon>Streptomyces</taxon>
    </lineage>
</organism>
<dbReference type="Pfam" id="PF19820">
    <property type="entry name" value="DUF6303"/>
    <property type="match status" value="1"/>
</dbReference>
<evidence type="ECO:0000313" key="1">
    <source>
        <dbReference type="EMBL" id="GGW52217.1"/>
    </source>
</evidence>
<dbReference type="AlphaFoldDB" id="A0A918J8X7"/>
<dbReference type="InterPro" id="IPR046270">
    <property type="entry name" value="DUF6303"/>
</dbReference>
<evidence type="ECO:0000313" key="2">
    <source>
        <dbReference type="Proteomes" id="UP000620224"/>
    </source>
</evidence>
<reference evidence="1" key="2">
    <citation type="submission" date="2020-09" db="EMBL/GenBank/DDBJ databases">
        <authorList>
            <person name="Sun Q."/>
            <person name="Ohkuma M."/>
        </authorList>
    </citation>
    <scope>NUCLEOTIDE SEQUENCE</scope>
    <source>
        <strain evidence="1">JCM 4490</strain>
    </source>
</reference>
<comment type="caution">
    <text evidence="1">The sequence shown here is derived from an EMBL/GenBank/DDBJ whole genome shotgun (WGS) entry which is preliminary data.</text>
</comment>
<name>A0A918J8X7_9ACTN</name>
<keyword evidence="2" id="KW-1185">Reference proteome</keyword>
<protein>
    <submittedName>
        <fullName evidence="1">Uncharacterized protein</fullName>
    </submittedName>
</protein>
<accession>A0A918J8X7</accession>